<accession>A0A0F9GKW8</accession>
<dbReference type="GO" id="GO:0004519">
    <property type="term" value="F:endonuclease activity"/>
    <property type="evidence" value="ECO:0007669"/>
    <property type="project" value="InterPro"/>
</dbReference>
<evidence type="ECO:0000259" key="1">
    <source>
        <dbReference type="Pfam" id="PF13392"/>
    </source>
</evidence>
<dbReference type="SUPFAM" id="SSF54060">
    <property type="entry name" value="His-Me finger endonucleases"/>
    <property type="match status" value="1"/>
</dbReference>
<feature type="domain" description="HNH nuclease" evidence="1">
    <location>
        <begin position="43"/>
        <end position="86"/>
    </location>
</feature>
<dbReference type="InterPro" id="IPR044925">
    <property type="entry name" value="His-Me_finger_sf"/>
</dbReference>
<name>A0A0F9GKW8_9ZZZZ</name>
<protein>
    <recommendedName>
        <fullName evidence="1">HNH nuclease domain-containing protein</fullName>
    </recommendedName>
</protein>
<dbReference type="AlphaFoldDB" id="A0A0F9GKW8"/>
<dbReference type="EMBL" id="LAZR01017649">
    <property type="protein sequence ID" value="KKL99549.1"/>
    <property type="molecule type" value="Genomic_DNA"/>
</dbReference>
<sequence>MRQTTQERFDVKYLKMADGCWHWVAQIAPNGYGRMQMGLKADLAHRVSYTLHKGPIPEDAQIDHLCRVRKCVNPDHLEAVTCQENLLRGETRAAENAAKVICVNGHDLTDSWIRSNGARQCRQCNRDAQKRHYSKVM</sequence>
<dbReference type="InterPro" id="IPR044930">
    <property type="entry name" value="Homing_endonuclease_His-Me"/>
</dbReference>
<organism evidence="2">
    <name type="scientific">marine sediment metagenome</name>
    <dbReference type="NCBI Taxonomy" id="412755"/>
    <lineage>
        <taxon>unclassified sequences</taxon>
        <taxon>metagenomes</taxon>
        <taxon>ecological metagenomes</taxon>
    </lineage>
</organism>
<proteinExistence type="predicted"/>
<dbReference type="InterPro" id="IPR003615">
    <property type="entry name" value="HNH_nuc"/>
</dbReference>
<evidence type="ECO:0000313" key="2">
    <source>
        <dbReference type="EMBL" id="KKL99549.1"/>
    </source>
</evidence>
<gene>
    <name evidence="2" type="ORF">LCGC14_1813320</name>
</gene>
<reference evidence="2" key="1">
    <citation type="journal article" date="2015" name="Nature">
        <title>Complex archaea that bridge the gap between prokaryotes and eukaryotes.</title>
        <authorList>
            <person name="Spang A."/>
            <person name="Saw J.H."/>
            <person name="Jorgensen S.L."/>
            <person name="Zaremba-Niedzwiedzka K."/>
            <person name="Martijn J."/>
            <person name="Lind A.E."/>
            <person name="van Eijk R."/>
            <person name="Schleper C."/>
            <person name="Guy L."/>
            <person name="Ettema T.J."/>
        </authorList>
    </citation>
    <scope>NUCLEOTIDE SEQUENCE</scope>
</reference>
<dbReference type="Pfam" id="PF13392">
    <property type="entry name" value="HNH_3"/>
    <property type="match status" value="1"/>
</dbReference>
<comment type="caution">
    <text evidence="2">The sequence shown here is derived from an EMBL/GenBank/DDBJ whole genome shotgun (WGS) entry which is preliminary data.</text>
</comment>
<dbReference type="Gene3D" id="3.90.75.10">
    <property type="entry name" value="Homing Intron 3 (I-ppo) Encoded Endonuclease, Chain A"/>
    <property type="match status" value="1"/>
</dbReference>